<dbReference type="Gene3D" id="3.90.1150.10">
    <property type="entry name" value="Aspartate Aminotransferase, domain 1"/>
    <property type="match status" value="1"/>
</dbReference>
<reference evidence="19" key="1">
    <citation type="journal article" date="2013" name="Nature">
        <title>The genomes of four tapeworm species reveal adaptations to parasitism.</title>
        <authorList>
            <person name="Tsai I.J."/>
            <person name="Zarowiecki M."/>
            <person name="Holroyd N."/>
            <person name="Garciarrubio A."/>
            <person name="Sanchez-Flores A."/>
            <person name="Brooks K.L."/>
            <person name="Tracey A."/>
            <person name="Bobes R.J."/>
            <person name="Fragoso G."/>
            <person name="Sciutto E."/>
            <person name="Aslett M."/>
            <person name="Beasley H."/>
            <person name="Bennett H.M."/>
            <person name="Cai J."/>
            <person name="Camicia F."/>
            <person name="Clark R."/>
            <person name="Cucher M."/>
            <person name="De Silva N."/>
            <person name="Day T.A."/>
            <person name="Deplazes P."/>
            <person name="Estrada K."/>
            <person name="Fernandez C."/>
            <person name="Holland P.W."/>
            <person name="Hou J."/>
            <person name="Hu S."/>
            <person name="Huckvale T."/>
            <person name="Hung S.S."/>
            <person name="Kamenetzky L."/>
            <person name="Keane J.A."/>
            <person name="Kiss F."/>
            <person name="Koziol U."/>
            <person name="Lambert O."/>
            <person name="Liu K."/>
            <person name="Luo X."/>
            <person name="Luo Y."/>
            <person name="Macchiaroli N."/>
            <person name="Nichol S."/>
            <person name="Paps J."/>
            <person name="Parkinson J."/>
            <person name="Pouchkina-Stantcheva N."/>
            <person name="Riddiford N."/>
            <person name="Rosenzvit M."/>
            <person name="Salinas G."/>
            <person name="Wasmuth J.D."/>
            <person name="Zamanian M."/>
            <person name="Zheng Y."/>
            <person name="Cai X."/>
            <person name="Soberon X."/>
            <person name="Olson P.D."/>
            <person name="Laclette J.P."/>
            <person name="Brehm K."/>
            <person name="Berriman M."/>
            <person name="Garciarrubio A."/>
            <person name="Bobes R.J."/>
            <person name="Fragoso G."/>
            <person name="Sanchez-Flores A."/>
            <person name="Estrada K."/>
            <person name="Cevallos M.A."/>
            <person name="Morett E."/>
            <person name="Gonzalez V."/>
            <person name="Portillo T."/>
            <person name="Ochoa-Leyva A."/>
            <person name="Jose M.V."/>
            <person name="Sciutto E."/>
            <person name="Landa A."/>
            <person name="Jimenez L."/>
            <person name="Valdes V."/>
            <person name="Carrero J.C."/>
            <person name="Larralde C."/>
            <person name="Morales-Montor J."/>
            <person name="Limon-Lason J."/>
            <person name="Soberon X."/>
            <person name="Laclette J.P."/>
        </authorList>
    </citation>
    <scope>NUCLEOTIDE SEQUENCE [LARGE SCALE GENOMIC DNA]</scope>
</reference>
<keyword evidence="20" id="KW-1185">Reference proteome</keyword>
<dbReference type="eggNOG" id="KOG1383">
    <property type="taxonomic scope" value="Eukaryota"/>
</dbReference>
<evidence type="ECO:0000256" key="4">
    <source>
        <dbReference type="ARBA" id="ARBA00004991"/>
    </source>
</evidence>
<keyword evidence="6" id="KW-0256">Endoplasmic reticulum</keyword>
<dbReference type="GO" id="GO:0005789">
    <property type="term" value="C:endoplasmic reticulum membrane"/>
    <property type="evidence" value="ECO:0007669"/>
    <property type="project" value="UniProtKB-SubCell"/>
</dbReference>
<accession>A0A068Y9K9</accession>
<dbReference type="PANTHER" id="PTHR42735">
    <property type="match status" value="1"/>
</dbReference>
<comment type="subcellular location">
    <subcellularLocation>
        <location evidence="2">Endoplasmic reticulum membrane</location>
        <topology evidence="2">Single-pass membrane protein</topology>
    </subcellularLocation>
</comment>
<dbReference type="InterPro" id="IPR015424">
    <property type="entry name" value="PyrdxlP-dep_Trfase"/>
</dbReference>
<dbReference type="AlphaFoldDB" id="A0A068Y9K9"/>
<feature type="transmembrane region" description="Helical" evidence="18">
    <location>
        <begin position="21"/>
        <end position="42"/>
    </location>
</feature>
<dbReference type="OMA" id="AFWQLRG"/>
<dbReference type="Gene3D" id="6.10.140.2150">
    <property type="match status" value="1"/>
</dbReference>
<evidence type="ECO:0000313" key="20">
    <source>
        <dbReference type="Proteomes" id="UP000017246"/>
    </source>
</evidence>
<evidence type="ECO:0000313" key="19">
    <source>
        <dbReference type="EMBL" id="CUT99276.1"/>
    </source>
</evidence>
<dbReference type="EMBL" id="LN902845">
    <property type="protein sequence ID" value="CUT99276.1"/>
    <property type="molecule type" value="Genomic_DNA"/>
</dbReference>
<dbReference type="GO" id="GO:0008117">
    <property type="term" value="F:sphinganine-1-phosphate aldolase activity"/>
    <property type="evidence" value="ECO:0007669"/>
    <property type="project" value="UniProtKB-EC"/>
</dbReference>
<dbReference type="InterPro" id="IPR050477">
    <property type="entry name" value="GrpII_AminoAcid_Decarb"/>
</dbReference>
<keyword evidence="9 18" id="KW-1133">Transmembrane helix</keyword>
<evidence type="ECO:0000256" key="6">
    <source>
        <dbReference type="ARBA" id="ARBA00022824"/>
    </source>
</evidence>
<evidence type="ECO:0000256" key="10">
    <source>
        <dbReference type="ARBA" id="ARBA00023098"/>
    </source>
</evidence>
<evidence type="ECO:0000256" key="11">
    <source>
        <dbReference type="ARBA" id="ARBA00023136"/>
    </source>
</evidence>
<evidence type="ECO:0000256" key="18">
    <source>
        <dbReference type="SAM" id="Phobius"/>
    </source>
</evidence>
<dbReference type="InterPro" id="IPR002129">
    <property type="entry name" value="PyrdxlP-dep_de-COase"/>
</dbReference>
<evidence type="ECO:0000256" key="9">
    <source>
        <dbReference type="ARBA" id="ARBA00022989"/>
    </source>
</evidence>
<dbReference type="SUPFAM" id="SSF53383">
    <property type="entry name" value="PLP-dependent transferases"/>
    <property type="match status" value="1"/>
</dbReference>
<comment type="pathway">
    <text evidence="4">Sphingolipid metabolism.</text>
</comment>
<dbReference type="Pfam" id="PF00282">
    <property type="entry name" value="Pyridoxal_deC"/>
    <property type="match status" value="1"/>
</dbReference>
<evidence type="ECO:0000256" key="2">
    <source>
        <dbReference type="ARBA" id="ARBA00004389"/>
    </source>
</evidence>
<dbReference type="FunFam" id="6.10.140.2150:FF:000001">
    <property type="entry name" value="Sphingosine-1-phosphate lyase 1"/>
    <property type="match status" value="1"/>
</dbReference>
<evidence type="ECO:0000256" key="16">
    <source>
        <dbReference type="PIRSR" id="PIRSR602129-50"/>
    </source>
</evidence>
<evidence type="ECO:0000256" key="15">
    <source>
        <dbReference type="ARBA" id="ARBA00042568"/>
    </source>
</evidence>
<evidence type="ECO:0000256" key="14">
    <source>
        <dbReference type="ARBA" id="ARBA00038965"/>
    </source>
</evidence>
<dbReference type="GO" id="GO:0030170">
    <property type="term" value="F:pyridoxal phosphate binding"/>
    <property type="evidence" value="ECO:0007669"/>
    <property type="project" value="InterPro"/>
</dbReference>
<keyword evidence="8" id="KW-0746">Sphingolipid metabolism</keyword>
<dbReference type="Proteomes" id="UP000017246">
    <property type="component" value="Unassembled WGS sequence"/>
</dbReference>
<evidence type="ECO:0000256" key="1">
    <source>
        <dbReference type="ARBA" id="ARBA00001933"/>
    </source>
</evidence>
<evidence type="ECO:0000256" key="12">
    <source>
        <dbReference type="ARBA" id="ARBA00023239"/>
    </source>
</evidence>
<dbReference type="FunFam" id="3.40.640.10:FF:000020">
    <property type="entry name" value="sphingosine-1-phosphate lyase 1"/>
    <property type="match status" value="1"/>
</dbReference>
<keyword evidence="11 18" id="KW-0472">Membrane</keyword>
<sequence>MDFARGSITQVNKYLRRYEPLEIVLQTLFAIVSVFLTIRAFSALSGGFQVKTFVFKFVTSLPYLREIKKKKLQEAKKDIFKTVHGKLCKLGYRTCLPSMSSSVSEVLKVASSYHSSSAVSWKDGRMSGAVYPSNSGLNELLIEIQKMTLWSNPLHVDAFPAVRRMEAEVVRMCLTMFNGDSESCGTMTSGGTESIMLACLAYRNRAYKLGIKEPEMVIPISAHAAFDKAGSMMNIRVKKVPLDPKTFKVDLRAMKRAITRRTCMIVGSAPQYPQGIIDDIKSIAELGASRGIPVHVDCCLGGFLVPFMEEAGFPLNLFDFRLPGVTSMSCDTHKYGFAAKGSSVIMYRNRVLRANQFFLLPDWSGGIYASPTFAGSRSGALIAACWSALMYFGREGYVNSTKRIISTARTIAKGVSSIPGLRVLGEPQVSVVAFTSDAFDIYQLAELMSHHPDGSANWSLSVLQYPPAVHLCVTDLHTQPGVAQLFLDDLKVTAERLLNSPKSESTGTAAIYGMCAQIPDRSLVASVVASFLDACYATEGPDD</sequence>
<evidence type="ECO:0000256" key="3">
    <source>
        <dbReference type="ARBA" id="ARBA00004760"/>
    </source>
</evidence>
<name>A0A068Y9K9_ECHMU</name>
<keyword evidence="5 18" id="KW-0812">Transmembrane</keyword>
<evidence type="ECO:0000256" key="7">
    <source>
        <dbReference type="ARBA" id="ARBA00022898"/>
    </source>
</evidence>
<comment type="pathway">
    <text evidence="3">Lipid metabolism; sphingolipid metabolism.</text>
</comment>
<proteinExistence type="inferred from homology"/>
<protein>
    <recommendedName>
        <fullName evidence="14">sphinganine-1-phosphate aldolase</fullName>
        <ecNumber evidence="14">4.1.2.27</ecNumber>
    </recommendedName>
    <alternativeName>
        <fullName evidence="15">Sphingosine-1-phosphate aldolase</fullName>
    </alternativeName>
</protein>
<comment type="cofactor">
    <cofactor evidence="1 16 17">
        <name>pyridoxal 5'-phosphate</name>
        <dbReference type="ChEBI" id="CHEBI:597326"/>
    </cofactor>
</comment>
<dbReference type="EC" id="4.1.2.27" evidence="14"/>
<dbReference type="OrthoDB" id="10254570at2759"/>
<comment type="similarity">
    <text evidence="13">Belongs to the group II decarboxylase family. Sphingosine-1-phosphate lyase subfamily.</text>
</comment>
<evidence type="ECO:0000256" key="13">
    <source>
        <dbReference type="ARBA" id="ARBA00038302"/>
    </source>
</evidence>
<evidence type="ECO:0000256" key="8">
    <source>
        <dbReference type="ARBA" id="ARBA00022919"/>
    </source>
</evidence>
<dbReference type="InterPro" id="IPR015421">
    <property type="entry name" value="PyrdxlP-dep_Trfase_major"/>
</dbReference>
<evidence type="ECO:0000256" key="17">
    <source>
        <dbReference type="RuleBase" id="RU000382"/>
    </source>
</evidence>
<keyword evidence="12 17" id="KW-0456">Lyase</keyword>
<evidence type="ECO:0000256" key="5">
    <source>
        <dbReference type="ARBA" id="ARBA00022692"/>
    </source>
</evidence>
<keyword evidence="10" id="KW-0443">Lipid metabolism</keyword>
<feature type="modified residue" description="N6-(pyridoxal phosphate)lysine" evidence="16">
    <location>
        <position position="334"/>
    </location>
</feature>
<dbReference type="InterPro" id="IPR015422">
    <property type="entry name" value="PyrdxlP-dep_Trfase_small"/>
</dbReference>
<dbReference type="STRING" id="6211.A0A068Y9K9"/>
<dbReference type="GO" id="GO:0030149">
    <property type="term" value="P:sphingolipid catabolic process"/>
    <property type="evidence" value="ECO:0007669"/>
    <property type="project" value="TreeGrafter"/>
</dbReference>
<dbReference type="Gene3D" id="3.40.640.10">
    <property type="entry name" value="Type I PLP-dependent aspartate aminotransferase-like (Major domain)"/>
    <property type="match status" value="1"/>
</dbReference>
<dbReference type="GO" id="GO:0019752">
    <property type="term" value="P:carboxylic acid metabolic process"/>
    <property type="evidence" value="ECO:0007669"/>
    <property type="project" value="InterPro"/>
</dbReference>
<dbReference type="PANTHER" id="PTHR42735:SF6">
    <property type="entry name" value="SPHINGOSINE-1-PHOSPHATE LYASE 1"/>
    <property type="match status" value="1"/>
</dbReference>
<reference evidence="19" key="2">
    <citation type="submission" date="2015-11" db="EMBL/GenBank/DDBJ databases">
        <authorList>
            <person name="Zhang Y."/>
            <person name="Guo Z."/>
        </authorList>
    </citation>
    <scope>NUCLEOTIDE SEQUENCE</scope>
</reference>
<organism evidence="19 20">
    <name type="scientific">Echinococcus multilocularis</name>
    <name type="common">Fox tapeworm</name>
    <dbReference type="NCBI Taxonomy" id="6211"/>
    <lineage>
        <taxon>Eukaryota</taxon>
        <taxon>Metazoa</taxon>
        <taxon>Spiralia</taxon>
        <taxon>Lophotrochozoa</taxon>
        <taxon>Platyhelminthes</taxon>
        <taxon>Cestoda</taxon>
        <taxon>Eucestoda</taxon>
        <taxon>Cyclophyllidea</taxon>
        <taxon>Taeniidae</taxon>
        <taxon>Echinococcus</taxon>
    </lineage>
</organism>
<keyword evidence="7 16" id="KW-0663">Pyridoxal phosphate</keyword>